<dbReference type="STRING" id="1969733.B5V00_11260"/>
<name>A0A1X0Y1R5_9BACT</name>
<evidence type="ECO:0000256" key="1">
    <source>
        <dbReference type="SAM" id="Phobius"/>
    </source>
</evidence>
<dbReference type="AlphaFoldDB" id="A0A1X0Y1R5"/>
<keyword evidence="1" id="KW-0472">Membrane</keyword>
<accession>A0A1X0Y1R5</accession>
<keyword evidence="1" id="KW-0812">Transmembrane</keyword>
<evidence type="ECO:0000313" key="3">
    <source>
        <dbReference type="EMBL" id="ORJ59135.1"/>
    </source>
</evidence>
<evidence type="ECO:0000259" key="2">
    <source>
        <dbReference type="Pfam" id="PF14341"/>
    </source>
</evidence>
<sequence>MLFTFATIKDKSSYTSSPVRDKRVLSPLPTGQPSPIANQRGIALIAAISILAVMSVLGLILMSSSTTEIQLSGHFRNGLESFYTADRAITYVYRNGISTTTNVVDLYNDQDTTVSPAVLYRDRIAVGSGALEPSQYSANSDDRNSVLYIGTSPPPVGSGMDVNYFVARNYAISVVGIAPATAPNPSRTALRSQTSIIVPK</sequence>
<dbReference type="Proteomes" id="UP000193136">
    <property type="component" value="Unassembled WGS sequence"/>
</dbReference>
<dbReference type="OrthoDB" id="5405878at2"/>
<dbReference type="Pfam" id="PF14341">
    <property type="entry name" value="PilX_N"/>
    <property type="match status" value="1"/>
</dbReference>
<protein>
    <recommendedName>
        <fullName evidence="2">Type 4 fimbrial biogenesis protein PilX N-terminal domain-containing protein</fullName>
    </recommendedName>
</protein>
<reference evidence="3 4" key="1">
    <citation type="submission" date="2017-03" db="EMBL/GenBank/DDBJ databases">
        <title>Genome sequence of Geothermobacter sp. EPR-M, Deep-Sea Iron Reducer.</title>
        <authorList>
            <person name="Tully B."/>
            <person name="Savalia P."/>
            <person name="Abuyen K."/>
            <person name="Baughan C."/>
            <person name="Romero E."/>
            <person name="Ronkowski C."/>
            <person name="Torres B."/>
            <person name="Tremblay J."/>
            <person name="Trujillo A."/>
            <person name="Tyler M."/>
            <person name="Perez-Rodriguez I."/>
            <person name="Amend J."/>
        </authorList>
    </citation>
    <scope>NUCLEOTIDE SEQUENCE [LARGE SCALE GENOMIC DNA]</scope>
    <source>
        <strain evidence="3 4">EPR-M</strain>
    </source>
</reference>
<organism evidence="3 4">
    <name type="scientific">Geothermobacter hydrogeniphilus</name>
    <dbReference type="NCBI Taxonomy" id="1969733"/>
    <lineage>
        <taxon>Bacteria</taxon>
        <taxon>Pseudomonadati</taxon>
        <taxon>Thermodesulfobacteriota</taxon>
        <taxon>Desulfuromonadia</taxon>
        <taxon>Desulfuromonadales</taxon>
        <taxon>Geothermobacteraceae</taxon>
        <taxon>Geothermobacter</taxon>
    </lineage>
</organism>
<dbReference type="EMBL" id="NAAD01000013">
    <property type="protein sequence ID" value="ORJ59135.1"/>
    <property type="molecule type" value="Genomic_DNA"/>
</dbReference>
<dbReference type="RefSeq" id="WP_085010893.1">
    <property type="nucleotide sequence ID" value="NZ_NAAD01000013.1"/>
</dbReference>
<comment type="caution">
    <text evidence="3">The sequence shown here is derived from an EMBL/GenBank/DDBJ whole genome shotgun (WGS) entry which is preliminary data.</text>
</comment>
<feature type="domain" description="Type 4 fimbrial biogenesis protein PilX N-terminal" evidence="2">
    <location>
        <begin position="40"/>
        <end position="86"/>
    </location>
</feature>
<keyword evidence="4" id="KW-1185">Reference proteome</keyword>
<feature type="transmembrane region" description="Helical" evidence="1">
    <location>
        <begin position="42"/>
        <end position="62"/>
    </location>
</feature>
<dbReference type="InterPro" id="IPR025746">
    <property type="entry name" value="PilX_N_dom"/>
</dbReference>
<evidence type="ECO:0000313" key="4">
    <source>
        <dbReference type="Proteomes" id="UP000193136"/>
    </source>
</evidence>
<gene>
    <name evidence="3" type="ORF">B5V00_11260</name>
</gene>
<proteinExistence type="predicted"/>
<keyword evidence="1" id="KW-1133">Transmembrane helix</keyword>